<dbReference type="SMART" id="SM00248">
    <property type="entry name" value="ANK"/>
    <property type="match status" value="8"/>
</dbReference>
<dbReference type="Pfam" id="PF12796">
    <property type="entry name" value="Ank_2"/>
    <property type="match status" value="1"/>
</dbReference>
<feature type="repeat" description="ANK" evidence="3">
    <location>
        <begin position="443"/>
        <end position="475"/>
    </location>
</feature>
<dbReference type="PANTHER" id="PTHR24198:SF165">
    <property type="entry name" value="ANKYRIN REPEAT-CONTAINING PROTEIN-RELATED"/>
    <property type="match status" value="1"/>
</dbReference>
<dbReference type="Gene3D" id="1.25.40.20">
    <property type="entry name" value="Ankyrin repeat-containing domain"/>
    <property type="match status" value="1"/>
</dbReference>
<protein>
    <submittedName>
        <fullName evidence="4">Ankyrin repeat-containing domain protein</fullName>
    </submittedName>
</protein>
<dbReference type="GeneID" id="70182144"/>
<evidence type="ECO:0000256" key="2">
    <source>
        <dbReference type="ARBA" id="ARBA00023043"/>
    </source>
</evidence>
<dbReference type="PRINTS" id="PR01415">
    <property type="entry name" value="ANKYRIN"/>
</dbReference>
<feature type="repeat" description="ANK" evidence="3">
    <location>
        <begin position="375"/>
        <end position="407"/>
    </location>
</feature>
<comment type="caution">
    <text evidence="4">The sequence shown here is derived from an EMBL/GenBank/DDBJ whole genome shotgun (WGS) entry which is preliminary data.</text>
</comment>
<dbReference type="PANTHER" id="PTHR24198">
    <property type="entry name" value="ANKYRIN REPEAT AND PROTEIN KINASE DOMAIN-CONTAINING PROTEIN"/>
    <property type="match status" value="1"/>
</dbReference>
<reference evidence="4" key="1">
    <citation type="journal article" date="2021" name="Nat. Commun.">
        <title>Genetic determinants of endophytism in the Arabidopsis root mycobiome.</title>
        <authorList>
            <person name="Mesny F."/>
            <person name="Miyauchi S."/>
            <person name="Thiergart T."/>
            <person name="Pickel B."/>
            <person name="Atanasova L."/>
            <person name="Karlsson M."/>
            <person name="Huettel B."/>
            <person name="Barry K.W."/>
            <person name="Haridas S."/>
            <person name="Chen C."/>
            <person name="Bauer D."/>
            <person name="Andreopoulos W."/>
            <person name="Pangilinan J."/>
            <person name="LaButti K."/>
            <person name="Riley R."/>
            <person name="Lipzen A."/>
            <person name="Clum A."/>
            <person name="Drula E."/>
            <person name="Henrissat B."/>
            <person name="Kohler A."/>
            <person name="Grigoriev I.V."/>
            <person name="Martin F.M."/>
            <person name="Hacquard S."/>
        </authorList>
    </citation>
    <scope>NUCLEOTIDE SEQUENCE</scope>
    <source>
        <strain evidence="4">MPI-CAGE-CH-0230</strain>
    </source>
</reference>
<dbReference type="PROSITE" id="PS50297">
    <property type="entry name" value="ANK_REP_REGION"/>
    <property type="match status" value="4"/>
</dbReference>
<dbReference type="InterPro" id="IPR002110">
    <property type="entry name" value="Ankyrin_rpt"/>
</dbReference>
<dbReference type="Proteomes" id="UP000756346">
    <property type="component" value="Unassembled WGS sequence"/>
</dbReference>
<proteinExistence type="predicted"/>
<dbReference type="SUPFAM" id="SSF48403">
    <property type="entry name" value="Ankyrin repeat"/>
    <property type="match status" value="1"/>
</dbReference>
<evidence type="ECO:0000256" key="1">
    <source>
        <dbReference type="ARBA" id="ARBA00022737"/>
    </source>
</evidence>
<name>A0A9P8YDM1_9PEZI</name>
<dbReference type="PROSITE" id="PS50088">
    <property type="entry name" value="ANK_REPEAT"/>
    <property type="match status" value="4"/>
</dbReference>
<keyword evidence="5" id="KW-1185">Reference proteome</keyword>
<dbReference type="AlphaFoldDB" id="A0A9P8YDM1"/>
<evidence type="ECO:0000313" key="5">
    <source>
        <dbReference type="Proteomes" id="UP000756346"/>
    </source>
</evidence>
<dbReference type="OrthoDB" id="195446at2759"/>
<dbReference type="RefSeq" id="XP_046016177.1">
    <property type="nucleotide sequence ID" value="XM_046152598.1"/>
</dbReference>
<keyword evidence="1" id="KW-0677">Repeat</keyword>
<feature type="repeat" description="ANK" evidence="3">
    <location>
        <begin position="476"/>
        <end position="508"/>
    </location>
</feature>
<dbReference type="InterPro" id="IPR036770">
    <property type="entry name" value="Ankyrin_rpt-contain_sf"/>
</dbReference>
<dbReference type="EMBL" id="JAGTJQ010000002">
    <property type="protein sequence ID" value="KAH7037056.1"/>
    <property type="molecule type" value="Genomic_DNA"/>
</dbReference>
<feature type="repeat" description="ANK" evidence="3">
    <location>
        <begin position="408"/>
        <end position="432"/>
    </location>
</feature>
<gene>
    <name evidence="4" type="ORF">B0I36DRAFT_313241</name>
</gene>
<sequence length="541" mass="59712">MLAERREYIKLTQSNLNDAVRNAACGGDVTELLLTEFDGSSFHVSEEVLAGAAQNPTQGLQAMTALIRHRPREVILTEGVSRAILANSEQGKQISQLLYEQTGQKVQLTRNLVLEAVNSTWSWKWMLPHVLEQGLDAQTLREVVMAAIDKNIKGETIIQSLLGEGTFQVVIDEEMLITVASNPTNAKRLVETLLQHRGEDLLPLPERVLAACMRHPDHGCDLLDLIERHQGLDAIMKTLVDTSCPDLWDFIREPFRVRTLTNTTSGGKMYLDQGQPALWWALLHDQVPLTQQLINMGANLDVNHYDHGPPILIAAVLKNTSMARLLLSSGAKLEPYIDTSIFRYPLRVAVELEDVSMLQALVDHGLDVNKPIAGGTKTALHFAARLGTMPVVELLLARGAQADVYDSQDMTPLHEASARGNTEVVRKLLDQGRADVNCGREGLRLTPLAQAVLFGRVETAKLLLQRGADVRARQPNGYTLLHSAAGWGHVEAVALLLEYGADMNATTEDGETPKDWAQKRGRDAVVAFFTAHAQDQDWVKL</sequence>
<organism evidence="4 5">
    <name type="scientific">Microdochium trichocladiopsis</name>
    <dbReference type="NCBI Taxonomy" id="1682393"/>
    <lineage>
        <taxon>Eukaryota</taxon>
        <taxon>Fungi</taxon>
        <taxon>Dikarya</taxon>
        <taxon>Ascomycota</taxon>
        <taxon>Pezizomycotina</taxon>
        <taxon>Sordariomycetes</taxon>
        <taxon>Xylariomycetidae</taxon>
        <taxon>Xylariales</taxon>
        <taxon>Microdochiaceae</taxon>
        <taxon>Microdochium</taxon>
    </lineage>
</organism>
<accession>A0A9P8YDM1</accession>
<evidence type="ECO:0000256" key="3">
    <source>
        <dbReference type="PROSITE-ProRule" id="PRU00023"/>
    </source>
</evidence>
<evidence type="ECO:0000313" key="4">
    <source>
        <dbReference type="EMBL" id="KAH7037056.1"/>
    </source>
</evidence>
<keyword evidence="2 3" id="KW-0040">ANK repeat</keyword>
<dbReference type="Pfam" id="PF00023">
    <property type="entry name" value="Ank"/>
    <property type="match status" value="1"/>
</dbReference>